<dbReference type="SUPFAM" id="SSF57756">
    <property type="entry name" value="Retrovirus zinc finger-like domains"/>
    <property type="match status" value="1"/>
</dbReference>
<sequence>MVEGVRAKDVKAEPRFVQYYLKQGIFPAEQLDEIKATLHAPLPSCFRVNPNSSSAEKIKELLTEHFPRQFQGATYEETAVTPPRELTWYPSKHSAWQLDCGKNILSKTAREHEGVREFREFLLFETTQGNITRQEAVSMIPALLLDIQREHLVLDMCAAPGSKTSQVMESLGQQGTSFEAEFKAQSGFIVANDANEKRGYMLVHQLQRMGLDTAVVTCHLGQEFPGLYVDGQLVRTNAFDRVICDVPCTGDGTIRKNKNIWGQWFPGGALSLHNIQLELGLRAAALLKPDGLMVYSTCSFNPIENEAIVAEMLRRADGALEVVDCTDKLAGLTRRPGMTEWKAAWLSRQAKAEMEWFDSYESVPTSLRGFRISHSMFPPEDDETREALGRCLRLFPTDQNTGGFFVTLLRKKHSLPGDLEQGLPSYEVATPRVFDENYECKLCGERGHPLRRCPKSWNGKKLAEKEAEKLKVQEEQKTVASEEPVEPMHGYTKLAPEHWDFIKEFYGITDGFPHEHLCSRSDGATSVCLVNENVQQACLAGRHLKVLNTGVRVFAKVPSGNQVLFRPTEEGMAFVLPFITKRKLTATFDDLDQLLASRVGGAVGLESFSSTLQEESTAMQSQSGVGPVVLVLDKASGSAQTPFALPVWLGGKTLGLLVDKSAQQQLQETLNRLR</sequence>
<accession>A0A8K1FE24</accession>
<evidence type="ECO:0000256" key="3">
    <source>
        <dbReference type="ARBA" id="ARBA00022603"/>
    </source>
</evidence>
<dbReference type="GO" id="GO:0000049">
    <property type="term" value="F:tRNA binding"/>
    <property type="evidence" value="ECO:0007669"/>
    <property type="project" value="UniProtKB-KW"/>
</dbReference>
<dbReference type="AlphaFoldDB" id="A0A8K1FE24"/>
<dbReference type="OrthoDB" id="6093671at2759"/>
<keyword evidence="2" id="KW-0820">tRNA-binding</keyword>
<name>A0A8K1FE24_PYTOL</name>
<dbReference type="InterPro" id="IPR023267">
    <property type="entry name" value="RCMT"/>
</dbReference>
<evidence type="ECO:0000259" key="11">
    <source>
        <dbReference type="PROSITE" id="PS50158"/>
    </source>
</evidence>
<organism evidence="13 14">
    <name type="scientific">Pythium oligandrum</name>
    <name type="common">Mycoparasitic fungus</name>
    <dbReference type="NCBI Taxonomy" id="41045"/>
    <lineage>
        <taxon>Eukaryota</taxon>
        <taxon>Sar</taxon>
        <taxon>Stramenopiles</taxon>
        <taxon>Oomycota</taxon>
        <taxon>Peronosporomycetes</taxon>
        <taxon>Pythiales</taxon>
        <taxon>Pythiaceae</taxon>
        <taxon>Pythium</taxon>
    </lineage>
</organism>
<keyword evidence="9" id="KW-0863">Zinc-finger</keyword>
<dbReference type="PRINTS" id="PR02011">
    <property type="entry name" value="RCMTNCL1"/>
</dbReference>
<dbReference type="InterPro" id="IPR001678">
    <property type="entry name" value="MeTrfase_RsmB-F_NOP2_dom"/>
</dbReference>
<keyword evidence="4 10" id="KW-0808">Transferase</keyword>
<dbReference type="PROSITE" id="PS51686">
    <property type="entry name" value="SAM_MT_RSMB_NOP"/>
    <property type="match status" value="1"/>
</dbReference>
<feature type="active site" description="Nucleophile" evidence="10">
    <location>
        <position position="298"/>
    </location>
</feature>
<gene>
    <name evidence="13" type="ORF">Poli38472_000102</name>
</gene>
<keyword evidence="9" id="KW-0479">Metal-binding</keyword>
<keyword evidence="3 10" id="KW-0489">Methyltransferase</keyword>
<dbReference type="GO" id="GO:0005634">
    <property type="term" value="C:nucleus"/>
    <property type="evidence" value="ECO:0007669"/>
    <property type="project" value="UniProtKB-SubCell"/>
</dbReference>
<evidence type="ECO:0000256" key="7">
    <source>
        <dbReference type="ARBA" id="ARBA00022884"/>
    </source>
</evidence>
<proteinExistence type="inferred from homology"/>
<dbReference type="SUPFAM" id="SSF53335">
    <property type="entry name" value="S-adenosyl-L-methionine-dependent methyltransferases"/>
    <property type="match status" value="1"/>
</dbReference>
<dbReference type="Pfam" id="PF01189">
    <property type="entry name" value="Methyltr_RsmB-F"/>
    <property type="match status" value="1"/>
</dbReference>
<evidence type="ECO:0000256" key="9">
    <source>
        <dbReference type="PROSITE-ProRule" id="PRU00047"/>
    </source>
</evidence>
<dbReference type="PANTHER" id="PTHR22808:SF1">
    <property type="entry name" value="RNA CYTOSINE-C(5)-METHYLTRANSFERASE NSUN2-RELATED"/>
    <property type="match status" value="1"/>
</dbReference>
<dbReference type="InterPro" id="IPR001878">
    <property type="entry name" value="Znf_CCHC"/>
</dbReference>
<dbReference type="Pfam" id="PF25376">
    <property type="entry name" value="Pre-PUA_NSUN2"/>
    <property type="match status" value="1"/>
</dbReference>
<evidence type="ECO:0000256" key="4">
    <source>
        <dbReference type="ARBA" id="ARBA00022679"/>
    </source>
</evidence>
<dbReference type="Gene3D" id="3.40.50.150">
    <property type="entry name" value="Vaccinia Virus protein VP39"/>
    <property type="match status" value="1"/>
</dbReference>
<comment type="similarity">
    <text evidence="10">Belongs to the class I-like SAM-binding methyltransferase superfamily. RsmB/NOP family.</text>
</comment>
<reference evidence="13" key="1">
    <citation type="submission" date="2019-03" db="EMBL/GenBank/DDBJ databases">
        <title>Long read genome sequence of the mycoparasitic Pythium oligandrum ATCC 38472 isolated from sugarbeet rhizosphere.</title>
        <authorList>
            <person name="Gaulin E."/>
        </authorList>
    </citation>
    <scope>NUCLEOTIDE SEQUENCE</scope>
    <source>
        <strain evidence="13">ATCC 38472_TT</strain>
    </source>
</reference>
<keyword evidence="14" id="KW-1185">Reference proteome</keyword>
<keyword evidence="6" id="KW-0819">tRNA processing</keyword>
<evidence type="ECO:0000256" key="1">
    <source>
        <dbReference type="ARBA" id="ARBA00004123"/>
    </source>
</evidence>
<dbReference type="PROSITE" id="PS50158">
    <property type="entry name" value="ZF_CCHC"/>
    <property type="match status" value="1"/>
</dbReference>
<evidence type="ECO:0000256" key="2">
    <source>
        <dbReference type="ARBA" id="ARBA00022555"/>
    </source>
</evidence>
<keyword evidence="8" id="KW-0539">Nucleus</keyword>
<comment type="caution">
    <text evidence="10">Lacks conserved residue(s) required for the propagation of feature annotation.</text>
</comment>
<dbReference type="InterPro" id="IPR057285">
    <property type="entry name" value="Pre-PUA_NSUN2"/>
</dbReference>
<comment type="subcellular location">
    <subcellularLocation>
        <location evidence="1">Nucleus</location>
    </subcellularLocation>
</comment>
<evidence type="ECO:0000256" key="5">
    <source>
        <dbReference type="ARBA" id="ARBA00022691"/>
    </source>
</evidence>
<evidence type="ECO:0008006" key="15">
    <source>
        <dbReference type="Google" id="ProtNLM"/>
    </source>
</evidence>
<evidence type="ECO:0000313" key="14">
    <source>
        <dbReference type="Proteomes" id="UP000794436"/>
    </source>
</evidence>
<dbReference type="GO" id="GO:0016428">
    <property type="term" value="F:tRNA (cytidine-5-)-methyltransferase activity"/>
    <property type="evidence" value="ECO:0007669"/>
    <property type="project" value="InterPro"/>
</dbReference>
<dbReference type="PRINTS" id="PR02008">
    <property type="entry name" value="RCMTFAMILY"/>
</dbReference>
<feature type="binding site" evidence="10">
    <location>
        <begin position="157"/>
        <end position="163"/>
    </location>
    <ligand>
        <name>S-adenosyl-L-methionine</name>
        <dbReference type="ChEBI" id="CHEBI:59789"/>
    </ligand>
</feature>
<dbReference type="InterPro" id="IPR023270">
    <property type="entry name" value="RCMT_NCL1"/>
</dbReference>
<dbReference type="GO" id="GO:0030488">
    <property type="term" value="P:tRNA methylation"/>
    <property type="evidence" value="ECO:0007669"/>
    <property type="project" value="UniProtKB-ARBA"/>
</dbReference>
<feature type="domain" description="CCHC-type" evidence="11">
    <location>
        <begin position="440"/>
        <end position="455"/>
    </location>
</feature>
<dbReference type="InterPro" id="IPR049560">
    <property type="entry name" value="MeTrfase_RsmB-F_NOP2_cat"/>
</dbReference>
<dbReference type="InterPro" id="IPR036875">
    <property type="entry name" value="Znf_CCHC_sf"/>
</dbReference>
<evidence type="ECO:0000313" key="13">
    <source>
        <dbReference type="EMBL" id="TMW60060.1"/>
    </source>
</evidence>
<feature type="domain" description="SAM-dependent MTase RsmB/NOP-type" evidence="12">
    <location>
        <begin position="34"/>
        <end position="412"/>
    </location>
</feature>
<feature type="binding site" evidence="10">
    <location>
        <position position="193"/>
    </location>
    <ligand>
        <name>S-adenosyl-L-methionine</name>
        <dbReference type="ChEBI" id="CHEBI:59789"/>
    </ligand>
</feature>
<evidence type="ECO:0000256" key="10">
    <source>
        <dbReference type="PROSITE-ProRule" id="PRU01023"/>
    </source>
</evidence>
<dbReference type="Proteomes" id="UP000794436">
    <property type="component" value="Unassembled WGS sequence"/>
</dbReference>
<evidence type="ECO:0000256" key="6">
    <source>
        <dbReference type="ARBA" id="ARBA00022694"/>
    </source>
</evidence>
<dbReference type="EMBL" id="SPLM01000108">
    <property type="protein sequence ID" value="TMW60060.1"/>
    <property type="molecule type" value="Genomic_DNA"/>
</dbReference>
<protein>
    <recommendedName>
        <fullName evidence="15">SAM-dependent MTase RsmB/NOP-type domain-containing protein</fullName>
    </recommendedName>
</protein>
<dbReference type="PANTHER" id="PTHR22808">
    <property type="entry name" value="NCL1 YEAST -RELATED NOL1/NOP2/FMU SUN DOMAIN-CONTAINING"/>
    <property type="match status" value="1"/>
</dbReference>
<keyword evidence="5 10" id="KW-0949">S-adenosyl-L-methionine</keyword>
<evidence type="ECO:0000256" key="8">
    <source>
        <dbReference type="ARBA" id="ARBA00023242"/>
    </source>
</evidence>
<evidence type="ECO:0000259" key="12">
    <source>
        <dbReference type="PROSITE" id="PS51686"/>
    </source>
</evidence>
<keyword evidence="7 10" id="KW-0694">RNA-binding</keyword>
<dbReference type="InterPro" id="IPR029063">
    <property type="entry name" value="SAM-dependent_MTases_sf"/>
</dbReference>
<dbReference type="GO" id="GO:0008270">
    <property type="term" value="F:zinc ion binding"/>
    <property type="evidence" value="ECO:0007669"/>
    <property type="project" value="UniProtKB-KW"/>
</dbReference>
<keyword evidence="9" id="KW-0862">Zinc</keyword>
<feature type="binding site" evidence="10">
    <location>
        <position position="245"/>
    </location>
    <ligand>
        <name>S-adenosyl-L-methionine</name>
        <dbReference type="ChEBI" id="CHEBI:59789"/>
    </ligand>
</feature>
<comment type="caution">
    <text evidence="13">The sequence shown here is derived from an EMBL/GenBank/DDBJ whole genome shotgun (WGS) entry which is preliminary data.</text>
</comment>